<dbReference type="Proteomes" id="UP000694427">
    <property type="component" value="Unplaced"/>
</dbReference>
<keyword evidence="1" id="KW-0479">Metal-binding</keyword>
<dbReference type="PANTHER" id="PTHR22639:SF7">
    <property type="entry name" value="CCHC-TYPE DOMAIN-CONTAINING PROTEIN"/>
    <property type="match status" value="1"/>
</dbReference>
<accession>A0A8C1QV66</accession>
<dbReference type="InterPro" id="IPR001878">
    <property type="entry name" value="Znf_CCHC"/>
</dbReference>
<name>A0A8C1QV66_CYPCA</name>
<keyword evidence="1" id="KW-0862">Zinc</keyword>
<dbReference type="InterPro" id="IPR036875">
    <property type="entry name" value="Znf_CCHC_sf"/>
</dbReference>
<organism evidence="3 4">
    <name type="scientific">Cyprinus carpio</name>
    <name type="common">Common carp</name>
    <dbReference type="NCBI Taxonomy" id="7962"/>
    <lineage>
        <taxon>Eukaryota</taxon>
        <taxon>Metazoa</taxon>
        <taxon>Chordata</taxon>
        <taxon>Craniata</taxon>
        <taxon>Vertebrata</taxon>
        <taxon>Euteleostomi</taxon>
        <taxon>Actinopterygii</taxon>
        <taxon>Neopterygii</taxon>
        <taxon>Teleostei</taxon>
        <taxon>Ostariophysi</taxon>
        <taxon>Cypriniformes</taxon>
        <taxon>Cyprinidae</taxon>
        <taxon>Cyprininae</taxon>
        <taxon>Cyprinus</taxon>
    </lineage>
</organism>
<evidence type="ECO:0000313" key="3">
    <source>
        <dbReference type="Ensembl" id="ENSCCRP00010067387.1"/>
    </source>
</evidence>
<dbReference type="Pfam" id="PF00098">
    <property type="entry name" value="zf-CCHC"/>
    <property type="match status" value="1"/>
</dbReference>
<feature type="domain" description="CCHC-type" evidence="2">
    <location>
        <begin position="70"/>
        <end position="86"/>
    </location>
</feature>
<dbReference type="GO" id="GO:0008270">
    <property type="term" value="F:zinc ion binding"/>
    <property type="evidence" value="ECO:0007669"/>
    <property type="project" value="UniProtKB-KW"/>
</dbReference>
<evidence type="ECO:0000259" key="2">
    <source>
        <dbReference type="PROSITE" id="PS50158"/>
    </source>
</evidence>
<dbReference type="GO" id="GO:0003690">
    <property type="term" value="F:double-stranded DNA binding"/>
    <property type="evidence" value="ECO:0007669"/>
    <property type="project" value="InterPro"/>
</dbReference>
<dbReference type="SMART" id="SM00343">
    <property type="entry name" value="ZnF_C2HC"/>
    <property type="match status" value="2"/>
</dbReference>
<dbReference type="PROSITE" id="PS50158">
    <property type="entry name" value="ZF_CCHC"/>
    <property type="match status" value="1"/>
</dbReference>
<keyword evidence="4" id="KW-1185">Reference proteome</keyword>
<reference evidence="3" key="1">
    <citation type="submission" date="2025-08" db="UniProtKB">
        <authorList>
            <consortium name="Ensembl"/>
        </authorList>
    </citation>
    <scope>IDENTIFICATION</scope>
</reference>
<protein>
    <recommendedName>
        <fullName evidence="2">CCHC-type domain-containing protein</fullName>
    </recommendedName>
</protein>
<evidence type="ECO:0000313" key="4">
    <source>
        <dbReference type="Proteomes" id="UP000694427"/>
    </source>
</evidence>
<dbReference type="PANTHER" id="PTHR22639">
    <property type="entry name" value="GAG-RELATED PROTEIN"/>
    <property type="match status" value="1"/>
</dbReference>
<evidence type="ECO:0000256" key="1">
    <source>
        <dbReference type="PROSITE-ProRule" id="PRU00047"/>
    </source>
</evidence>
<dbReference type="GO" id="GO:0002218">
    <property type="term" value="P:activation of innate immune response"/>
    <property type="evidence" value="ECO:0007669"/>
    <property type="project" value="InterPro"/>
</dbReference>
<dbReference type="SUPFAM" id="SSF57756">
    <property type="entry name" value="Retrovirus zinc finger-like domains"/>
    <property type="match status" value="1"/>
</dbReference>
<dbReference type="Ensembl" id="ENSCCRT00010074407.1">
    <property type="protein sequence ID" value="ENSCCRP00010067387.1"/>
    <property type="gene ID" value="ENSCCRG00010029183.1"/>
</dbReference>
<dbReference type="GO" id="GO:0003723">
    <property type="term" value="F:RNA binding"/>
    <property type="evidence" value="ECO:0007669"/>
    <property type="project" value="InterPro"/>
</dbReference>
<dbReference type="Gene3D" id="4.10.60.10">
    <property type="entry name" value="Zinc finger, CCHC-type"/>
    <property type="match status" value="1"/>
</dbReference>
<reference evidence="3" key="2">
    <citation type="submission" date="2025-09" db="UniProtKB">
        <authorList>
            <consortium name="Ensembl"/>
        </authorList>
    </citation>
    <scope>IDENTIFICATION</scope>
</reference>
<dbReference type="InterPro" id="IPR042509">
    <property type="entry name" value="ZCCHC3"/>
</dbReference>
<sequence length="142" mass="15471">ARGSATNHLGVTSDAVLSAAAEPPSGRSGRGSVTLQTGEGVRGYIVYSGQPQYCRRCQEFGHLEYQCNIRCLNCKDLGHAASECPKPKVYAGKRGAVFFSLLSMDFEVAFLQECHLKGEDDTMTFTKEWTAGVSYWSIGNVH</sequence>
<proteinExistence type="predicted"/>
<keyword evidence="1" id="KW-0863">Zinc-finger</keyword>
<dbReference type="AlphaFoldDB" id="A0A8C1QV66"/>